<keyword evidence="2" id="KW-1185">Reference proteome</keyword>
<dbReference type="EMBL" id="BGPR01006302">
    <property type="protein sequence ID" value="GBN17840.1"/>
    <property type="molecule type" value="Genomic_DNA"/>
</dbReference>
<accession>A0A4Y2LUR3</accession>
<gene>
    <name evidence="1" type="ORF">AVEN_92960_1</name>
</gene>
<dbReference type="Proteomes" id="UP000499080">
    <property type="component" value="Unassembled WGS sequence"/>
</dbReference>
<name>A0A4Y2LUR3_ARAVE</name>
<evidence type="ECO:0000313" key="2">
    <source>
        <dbReference type="Proteomes" id="UP000499080"/>
    </source>
</evidence>
<sequence>MKLYHAVPLITMVSYSFVRYKTSYLFPLENVFAEDELLLSCVTDRSKIYPDLVNSVTSGSSTEILPQSPVSLNLPSTSSIIPPENVRLFLKSQQRKKINKRRLKSKSNIITNTAVKN</sequence>
<dbReference type="AlphaFoldDB" id="A0A4Y2LUR3"/>
<comment type="caution">
    <text evidence="1">The sequence shown here is derived from an EMBL/GenBank/DDBJ whole genome shotgun (WGS) entry which is preliminary data.</text>
</comment>
<evidence type="ECO:0000313" key="1">
    <source>
        <dbReference type="EMBL" id="GBN17840.1"/>
    </source>
</evidence>
<proteinExistence type="predicted"/>
<organism evidence="1 2">
    <name type="scientific">Araneus ventricosus</name>
    <name type="common">Orbweaver spider</name>
    <name type="synonym">Epeira ventricosa</name>
    <dbReference type="NCBI Taxonomy" id="182803"/>
    <lineage>
        <taxon>Eukaryota</taxon>
        <taxon>Metazoa</taxon>
        <taxon>Ecdysozoa</taxon>
        <taxon>Arthropoda</taxon>
        <taxon>Chelicerata</taxon>
        <taxon>Arachnida</taxon>
        <taxon>Araneae</taxon>
        <taxon>Araneomorphae</taxon>
        <taxon>Entelegynae</taxon>
        <taxon>Araneoidea</taxon>
        <taxon>Araneidae</taxon>
        <taxon>Araneus</taxon>
    </lineage>
</organism>
<reference evidence="1 2" key="1">
    <citation type="journal article" date="2019" name="Sci. Rep.">
        <title>Orb-weaving spider Araneus ventricosus genome elucidates the spidroin gene catalogue.</title>
        <authorList>
            <person name="Kono N."/>
            <person name="Nakamura H."/>
            <person name="Ohtoshi R."/>
            <person name="Moran D.A.P."/>
            <person name="Shinohara A."/>
            <person name="Yoshida Y."/>
            <person name="Fujiwara M."/>
            <person name="Mori M."/>
            <person name="Tomita M."/>
            <person name="Arakawa K."/>
        </authorList>
    </citation>
    <scope>NUCLEOTIDE SEQUENCE [LARGE SCALE GENOMIC DNA]</scope>
</reference>
<protein>
    <submittedName>
        <fullName evidence="1">Uncharacterized protein</fullName>
    </submittedName>
</protein>
<dbReference type="OrthoDB" id="4327074at2759"/>